<gene>
    <name evidence="4" type="ORF">J0M35_16895</name>
</gene>
<dbReference type="Proteomes" id="UP000664277">
    <property type="component" value="Unassembled WGS sequence"/>
</dbReference>
<keyword evidence="1" id="KW-0677">Repeat</keyword>
<dbReference type="SMART" id="SM00028">
    <property type="entry name" value="TPR"/>
    <property type="match status" value="2"/>
</dbReference>
<feature type="repeat" description="TPR" evidence="3">
    <location>
        <begin position="149"/>
        <end position="182"/>
    </location>
</feature>
<protein>
    <submittedName>
        <fullName evidence="4">Tetratricopeptide repeat protein</fullName>
    </submittedName>
</protein>
<organism evidence="4 5">
    <name type="scientific">Candidatus Obscuribacter phosphatis</name>
    <dbReference type="NCBI Taxonomy" id="1906157"/>
    <lineage>
        <taxon>Bacteria</taxon>
        <taxon>Bacillati</taxon>
        <taxon>Candidatus Melainabacteria</taxon>
        <taxon>Candidatus Obscuribacterales</taxon>
        <taxon>Candidatus Obscuribacteraceae</taxon>
        <taxon>Candidatus Obscuribacter</taxon>
    </lineage>
</organism>
<dbReference type="Pfam" id="PF13424">
    <property type="entry name" value="TPR_12"/>
    <property type="match status" value="1"/>
</dbReference>
<dbReference type="AlphaFoldDB" id="A0A8J7PC75"/>
<evidence type="ECO:0000256" key="3">
    <source>
        <dbReference type="PROSITE-ProRule" id="PRU00339"/>
    </source>
</evidence>
<dbReference type="PROSITE" id="PS50005">
    <property type="entry name" value="TPR"/>
    <property type="match status" value="1"/>
</dbReference>
<keyword evidence="2 3" id="KW-0802">TPR repeat</keyword>
<evidence type="ECO:0000256" key="2">
    <source>
        <dbReference type="ARBA" id="ARBA00022803"/>
    </source>
</evidence>
<proteinExistence type="predicted"/>
<evidence type="ECO:0000313" key="5">
    <source>
        <dbReference type="Proteomes" id="UP000664277"/>
    </source>
</evidence>
<reference evidence="4" key="1">
    <citation type="submission" date="2021-02" db="EMBL/GenBank/DDBJ databases">
        <title>Genome-Resolved Metagenomics of a Microbial Community Performing Photosynthetic Biological Nutrient Removal.</title>
        <authorList>
            <person name="Mcdaniel E.A."/>
        </authorList>
    </citation>
    <scope>NUCLEOTIDE SEQUENCE</scope>
    <source>
        <strain evidence="4">UWPOB_OBS1</strain>
    </source>
</reference>
<sequence length="362" mass="41144">MTEIKFKTLVTVVFLFVTIPPAIGLDSLAEAYLEQGKVVYDRGDLMGAKRLFNQAAVHAVKTYDSPLHKASIFNNAGEVYRRLFELKGRNYQPDEEDRATAPTLKIVCPNDPLDSILPEASAEWMAQRYLKLALEIKENTLGTFSLDVARSMENLASLYLAIERVDEAEALLRKALKIRETKEGLHSSSIAPICFRLGKALKDRSYRHSDDNAKSAALNDAVSNFQRAKRLWLSSNSAPELIAAACQETSFCHYLLFGLLGQPVSLDLAERLYDESEQRYQKNLPRLKKRYDEFKSVLHPVAVEIELFWERKVLEQKTSDGRLPASAGDELVRLMKAKKRLGKTEDYKEAQELYNKYCRTNQ</sequence>
<evidence type="ECO:0000256" key="1">
    <source>
        <dbReference type="ARBA" id="ARBA00022737"/>
    </source>
</evidence>
<dbReference type="PANTHER" id="PTHR45641">
    <property type="entry name" value="TETRATRICOPEPTIDE REPEAT PROTEIN (AFU_ORTHOLOGUE AFUA_6G03870)"/>
    <property type="match status" value="1"/>
</dbReference>
<dbReference type="Gene3D" id="1.25.40.10">
    <property type="entry name" value="Tetratricopeptide repeat domain"/>
    <property type="match status" value="1"/>
</dbReference>
<dbReference type="EMBL" id="JAFLCK010000029">
    <property type="protein sequence ID" value="MBN8662047.1"/>
    <property type="molecule type" value="Genomic_DNA"/>
</dbReference>
<name>A0A8J7PC75_9BACT</name>
<evidence type="ECO:0000313" key="4">
    <source>
        <dbReference type="EMBL" id="MBN8662047.1"/>
    </source>
</evidence>
<dbReference type="SUPFAM" id="SSF48452">
    <property type="entry name" value="TPR-like"/>
    <property type="match status" value="1"/>
</dbReference>
<dbReference type="InterPro" id="IPR011990">
    <property type="entry name" value="TPR-like_helical_dom_sf"/>
</dbReference>
<comment type="caution">
    <text evidence="4">The sequence shown here is derived from an EMBL/GenBank/DDBJ whole genome shotgun (WGS) entry which is preliminary data.</text>
</comment>
<dbReference type="PANTHER" id="PTHR45641:SF19">
    <property type="entry name" value="NEPHROCYSTIN-3"/>
    <property type="match status" value="1"/>
</dbReference>
<accession>A0A8J7PC75</accession>
<dbReference type="InterPro" id="IPR019734">
    <property type="entry name" value="TPR_rpt"/>
</dbReference>